<dbReference type="Pfam" id="PF16889">
    <property type="entry name" value="Hepar_II_III_N"/>
    <property type="match status" value="1"/>
</dbReference>
<keyword evidence="2" id="KW-0732">Signal</keyword>
<sequence>MRFVSVLRRGFQVPPRILLSKFGERLHNALEAPLRRRQDWQRDTYGGVPEGIRIEYLLPPNTLDDLSELHPGLQHFAGQALAGRMNLLGSGWRSTAFEGPEQRQVPPNTRATSERIEGLKNDRCTRIDWHKDLRSGHRYNPLCWYRDAPIGRPVGAEIKTPWELARCHHLPQFACMARFAEEPATWVRAIEDHLLDFWAANPPRWGVNWRCAMDVGIRIANQLLALDLLHASSCEVRKEVEEEAARAAWLHGEYISSHLEWSPSHRGNHYLADLLGLAACGAYLGGHETPRAWLRFAIHELNAEVLRQFLSDGGGFEGSTCYHRLSAELAVWGLALASATTPEQRQALENADPSGLGRRPWTSNPPPTFQASTGAFWPETLQRLHLARKFAEWLTKPDGRVSQIGDNDSGRAIKLDGAYRESGGSYVEYSLNLEGVVDLLGVVVGVPPTTPGGSVLRALLSKDAFGEPNPPEENPPALDPIDPDQFLHAKSRFPRRTYRFELPERCLRNLRFRAFPEFGVCVWKSDSLFVSFRCGKSDLDGRGGHSHNDQLSIELQVEGKDWIADPGSYLYTSDPSARNRYRSCQAHFVPRVGRSEPNPLDLGLFLLPDRCGGRLLGAGASGAVGGHLGFKFPVWRVVKFVGSTLEVTDIAESESAELEELKFMGNRFLSSVPFSSGYGEASKEGSD</sequence>
<evidence type="ECO:0000259" key="6">
    <source>
        <dbReference type="Pfam" id="PF07940"/>
    </source>
</evidence>
<evidence type="ECO:0000313" key="9">
    <source>
        <dbReference type="Proteomes" id="UP000662873"/>
    </source>
</evidence>
<dbReference type="KEGG" id="npy:NPRO_20310"/>
<feature type="region of interest" description="Disordered" evidence="5">
    <location>
        <begin position="343"/>
        <end position="362"/>
    </location>
</feature>
<dbReference type="SUPFAM" id="SSF48230">
    <property type="entry name" value="Chondroitin AC/alginate lyase"/>
    <property type="match status" value="1"/>
</dbReference>
<dbReference type="Gene3D" id="1.50.10.100">
    <property type="entry name" value="Chondroitin AC/alginate lyase"/>
    <property type="match status" value="1"/>
</dbReference>
<evidence type="ECO:0000256" key="2">
    <source>
        <dbReference type="ARBA" id="ARBA00022729"/>
    </source>
</evidence>
<evidence type="ECO:0000256" key="5">
    <source>
        <dbReference type="SAM" id="MobiDB-lite"/>
    </source>
</evidence>
<dbReference type="GO" id="GO:0042597">
    <property type="term" value="C:periplasmic space"/>
    <property type="evidence" value="ECO:0007669"/>
    <property type="project" value="UniProtKB-SubCell"/>
</dbReference>
<dbReference type="Gene3D" id="2.70.98.70">
    <property type="match status" value="1"/>
</dbReference>
<reference evidence="8" key="1">
    <citation type="journal article" name="DNA Res.">
        <title>The physiological potential of anammox bacteria as revealed by their core genome structure.</title>
        <authorList>
            <person name="Okubo T."/>
            <person name="Toyoda A."/>
            <person name="Fukuhara K."/>
            <person name="Uchiyama I."/>
            <person name="Harigaya Y."/>
            <person name="Kuroiwa M."/>
            <person name="Suzuki T."/>
            <person name="Murakami Y."/>
            <person name="Suwa Y."/>
            <person name="Takami H."/>
        </authorList>
    </citation>
    <scope>NUCLEOTIDE SEQUENCE</scope>
    <source>
        <strain evidence="8">317325-2</strain>
    </source>
</reference>
<evidence type="ECO:0000256" key="3">
    <source>
        <dbReference type="ARBA" id="ARBA00022764"/>
    </source>
</evidence>
<evidence type="ECO:0000313" key="8">
    <source>
        <dbReference type="EMBL" id="BBO24436.1"/>
    </source>
</evidence>
<evidence type="ECO:0000256" key="4">
    <source>
        <dbReference type="ARBA" id="ARBA00023239"/>
    </source>
</evidence>
<proteinExistence type="predicted"/>
<accession>A0A809S604</accession>
<keyword evidence="3" id="KW-0574">Periplasm</keyword>
<dbReference type="InterPro" id="IPR031680">
    <property type="entry name" value="Hepar_II_III_N"/>
</dbReference>
<dbReference type="PANTHER" id="PTHR39210:SF1">
    <property type="entry name" value="HEPARIN-SULFATE LYASE"/>
    <property type="match status" value="1"/>
</dbReference>
<dbReference type="Pfam" id="PF07940">
    <property type="entry name" value="Hepar_II_III_C"/>
    <property type="match status" value="1"/>
</dbReference>
<dbReference type="GO" id="GO:0016829">
    <property type="term" value="F:lyase activity"/>
    <property type="evidence" value="ECO:0007669"/>
    <property type="project" value="UniProtKB-KW"/>
</dbReference>
<dbReference type="AlphaFoldDB" id="A0A809S604"/>
<dbReference type="InterPro" id="IPR012480">
    <property type="entry name" value="Hepar_II_III_C"/>
</dbReference>
<evidence type="ECO:0000259" key="7">
    <source>
        <dbReference type="Pfam" id="PF16889"/>
    </source>
</evidence>
<gene>
    <name evidence="8" type="ORF">NPRO_20310</name>
</gene>
<dbReference type="PANTHER" id="PTHR39210">
    <property type="entry name" value="HEPARIN-SULFATE LYASE"/>
    <property type="match status" value="1"/>
</dbReference>
<dbReference type="Proteomes" id="UP000662873">
    <property type="component" value="Chromosome"/>
</dbReference>
<keyword evidence="4" id="KW-0456">Lyase</keyword>
<dbReference type="InterPro" id="IPR008929">
    <property type="entry name" value="Chondroitin_lyas"/>
</dbReference>
<dbReference type="EMBL" id="AP021858">
    <property type="protein sequence ID" value="BBO24436.1"/>
    <property type="molecule type" value="Genomic_DNA"/>
</dbReference>
<evidence type="ECO:0000256" key="1">
    <source>
        <dbReference type="ARBA" id="ARBA00004418"/>
    </source>
</evidence>
<feature type="domain" description="Heparinase II/III-like C-terminal" evidence="6">
    <location>
        <begin position="510"/>
        <end position="587"/>
    </location>
</feature>
<protein>
    <submittedName>
        <fullName evidence="8">Heparinase II/III-like protein</fullName>
    </submittedName>
</protein>
<name>A0A809S604_9BACT</name>
<comment type="subcellular location">
    <subcellularLocation>
        <location evidence="1">Periplasm</location>
    </subcellularLocation>
</comment>
<organism evidence="8 9">
    <name type="scientific">Candidatus Nitrosymbiomonas proteolyticus</name>
    <dbReference type="NCBI Taxonomy" id="2608984"/>
    <lineage>
        <taxon>Bacteria</taxon>
        <taxon>Bacillati</taxon>
        <taxon>Armatimonadota</taxon>
        <taxon>Armatimonadota incertae sedis</taxon>
        <taxon>Candidatus Nitrosymbiomonas</taxon>
    </lineage>
</organism>
<feature type="domain" description="Heparin-sulfate lyase N-terminal" evidence="7">
    <location>
        <begin position="184"/>
        <end position="332"/>
    </location>
</feature>